<dbReference type="Proteomes" id="UP000324222">
    <property type="component" value="Unassembled WGS sequence"/>
</dbReference>
<comment type="caution">
    <text evidence="2">The sequence shown here is derived from an EMBL/GenBank/DDBJ whole genome shotgun (WGS) entry which is preliminary data.</text>
</comment>
<gene>
    <name evidence="2" type="ORF">E2C01_069978</name>
</gene>
<proteinExistence type="predicted"/>
<feature type="region of interest" description="Disordered" evidence="1">
    <location>
        <begin position="28"/>
        <end position="96"/>
    </location>
</feature>
<reference evidence="2 3" key="1">
    <citation type="submission" date="2019-05" db="EMBL/GenBank/DDBJ databases">
        <title>Another draft genome of Portunus trituberculatus and its Hox gene families provides insights of decapod evolution.</title>
        <authorList>
            <person name="Jeong J.-H."/>
            <person name="Song I."/>
            <person name="Kim S."/>
            <person name="Choi T."/>
            <person name="Kim D."/>
            <person name="Ryu S."/>
            <person name="Kim W."/>
        </authorList>
    </citation>
    <scope>NUCLEOTIDE SEQUENCE [LARGE SCALE GENOMIC DNA]</scope>
    <source>
        <tissue evidence="2">Muscle</tissue>
    </source>
</reference>
<feature type="compositionally biased region" description="Polar residues" evidence="1">
    <location>
        <begin position="35"/>
        <end position="46"/>
    </location>
</feature>
<sequence>MVEESARARERSPAHSIAMLELGVGGQPGAAAVRTDSTGVARLSSSTTTLTPAPALLQPLPQPAPPTAHRSRRPPAPSFLHHLPPHPPDGALSSLR</sequence>
<dbReference type="AlphaFoldDB" id="A0A5B7I3Y0"/>
<protein>
    <submittedName>
        <fullName evidence="2">Uncharacterized protein</fullName>
    </submittedName>
</protein>
<evidence type="ECO:0000313" key="3">
    <source>
        <dbReference type="Proteomes" id="UP000324222"/>
    </source>
</evidence>
<feature type="compositionally biased region" description="Low complexity" evidence="1">
    <location>
        <begin position="47"/>
        <end position="59"/>
    </location>
</feature>
<dbReference type="EMBL" id="VSRR010041454">
    <property type="protein sequence ID" value="MPC75588.1"/>
    <property type="molecule type" value="Genomic_DNA"/>
</dbReference>
<organism evidence="2 3">
    <name type="scientific">Portunus trituberculatus</name>
    <name type="common">Swimming crab</name>
    <name type="synonym">Neptunus trituberculatus</name>
    <dbReference type="NCBI Taxonomy" id="210409"/>
    <lineage>
        <taxon>Eukaryota</taxon>
        <taxon>Metazoa</taxon>
        <taxon>Ecdysozoa</taxon>
        <taxon>Arthropoda</taxon>
        <taxon>Crustacea</taxon>
        <taxon>Multicrustacea</taxon>
        <taxon>Malacostraca</taxon>
        <taxon>Eumalacostraca</taxon>
        <taxon>Eucarida</taxon>
        <taxon>Decapoda</taxon>
        <taxon>Pleocyemata</taxon>
        <taxon>Brachyura</taxon>
        <taxon>Eubrachyura</taxon>
        <taxon>Portunoidea</taxon>
        <taxon>Portunidae</taxon>
        <taxon>Portuninae</taxon>
        <taxon>Portunus</taxon>
    </lineage>
</organism>
<name>A0A5B7I3Y0_PORTR</name>
<evidence type="ECO:0000313" key="2">
    <source>
        <dbReference type="EMBL" id="MPC75588.1"/>
    </source>
</evidence>
<keyword evidence="3" id="KW-1185">Reference proteome</keyword>
<accession>A0A5B7I3Y0</accession>
<evidence type="ECO:0000256" key="1">
    <source>
        <dbReference type="SAM" id="MobiDB-lite"/>
    </source>
</evidence>